<organism evidence="3 4">
    <name type="scientific">Malus domestica</name>
    <name type="common">Apple</name>
    <name type="synonym">Pyrus malus</name>
    <dbReference type="NCBI Taxonomy" id="3750"/>
    <lineage>
        <taxon>Eukaryota</taxon>
        <taxon>Viridiplantae</taxon>
        <taxon>Streptophyta</taxon>
        <taxon>Embryophyta</taxon>
        <taxon>Tracheophyta</taxon>
        <taxon>Spermatophyta</taxon>
        <taxon>Magnoliopsida</taxon>
        <taxon>eudicotyledons</taxon>
        <taxon>Gunneridae</taxon>
        <taxon>Pentapetalae</taxon>
        <taxon>rosids</taxon>
        <taxon>fabids</taxon>
        <taxon>Rosales</taxon>
        <taxon>Rosaceae</taxon>
        <taxon>Amygdaloideae</taxon>
        <taxon>Maleae</taxon>
        <taxon>Malus</taxon>
    </lineage>
</organism>
<gene>
    <name evidence="3" type="ORF">DVH24_001368</name>
</gene>
<accession>A0A498K4D1</accession>
<keyword evidence="2" id="KW-0134">Cell wall</keyword>
<evidence type="ECO:0000256" key="2">
    <source>
        <dbReference type="ARBA" id="ARBA00022512"/>
    </source>
</evidence>
<dbReference type="InterPro" id="IPR011050">
    <property type="entry name" value="Pectin_lyase_fold/virulence"/>
</dbReference>
<evidence type="ECO:0000256" key="1">
    <source>
        <dbReference type="ARBA" id="ARBA00004191"/>
    </source>
</evidence>
<comment type="caution">
    <text evidence="3">The sequence shown here is derived from an EMBL/GenBank/DDBJ whole genome shotgun (WGS) entry which is preliminary data.</text>
</comment>
<dbReference type="AlphaFoldDB" id="A0A498K4D1"/>
<evidence type="ECO:0000313" key="3">
    <source>
        <dbReference type="EMBL" id="RXI01134.1"/>
    </source>
</evidence>
<dbReference type="Gene3D" id="2.160.20.10">
    <property type="entry name" value="Single-stranded right-handed beta-helix, Pectin lyase-like"/>
    <property type="match status" value="1"/>
</dbReference>
<evidence type="ECO:0000313" key="4">
    <source>
        <dbReference type="Proteomes" id="UP000290289"/>
    </source>
</evidence>
<comment type="subcellular location">
    <subcellularLocation>
        <location evidence="1">Secreted</location>
        <location evidence="1">Cell wall</location>
    </subcellularLocation>
</comment>
<dbReference type="EMBL" id="RDQH01000330">
    <property type="protein sequence ID" value="RXI01134.1"/>
    <property type="molecule type" value="Genomic_DNA"/>
</dbReference>
<sequence>MGVEKNNWGWRVGKKLGSASDLGLGNVSDITFSNINMSTRYYDQSWWGTAEPIYMTTCPRHSKSKKGSISNLLFVNITSTSENGVFLSGSKDGLLSDLRFISLYKQ</sequence>
<proteinExistence type="predicted"/>
<dbReference type="Proteomes" id="UP000290289">
    <property type="component" value="Chromosome 4"/>
</dbReference>
<dbReference type="SUPFAM" id="SSF51126">
    <property type="entry name" value="Pectin lyase-like"/>
    <property type="match status" value="1"/>
</dbReference>
<reference evidence="3 4" key="1">
    <citation type="submission" date="2018-10" db="EMBL/GenBank/DDBJ databases">
        <title>A high-quality apple genome assembly.</title>
        <authorList>
            <person name="Hu J."/>
        </authorList>
    </citation>
    <scope>NUCLEOTIDE SEQUENCE [LARGE SCALE GENOMIC DNA]</scope>
    <source>
        <strain evidence="4">cv. HFTH1</strain>
        <tissue evidence="3">Young leaf</tissue>
    </source>
</reference>
<keyword evidence="4" id="KW-1185">Reference proteome</keyword>
<dbReference type="InterPro" id="IPR012334">
    <property type="entry name" value="Pectin_lyas_fold"/>
</dbReference>
<keyword evidence="2" id="KW-0964">Secreted</keyword>
<name>A0A498K4D1_MALDO</name>
<protein>
    <submittedName>
        <fullName evidence="3">Uncharacterized protein</fullName>
    </submittedName>
</protein>